<evidence type="ECO:0000256" key="4">
    <source>
        <dbReference type="ARBA" id="ARBA00022777"/>
    </source>
</evidence>
<keyword evidence="3 7" id="KW-0547">Nucleotide-binding</keyword>
<feature type="binding site" evidence="7">
    <location>
        <position position="112"/>
    </location>
    <ligand>
        <name>ATP</name>
        <dbReference type="ChEBI" id="CHEBI:30616"/>
    </ligand>
</feature>
<evidence type="ECO:0000256" key="2">
    <source>
        <dbReference type="ARBA" id="ARBA00022679"/>
    </source>
</evidence>
<keyword evidence="5 7" id="KW-0067">ATP-binding</keyword>
<keyword evidence="7" id="KW-0460">Magnesium</keyword>
<comment type="pathway">
    <text evidence="7">Metabolic intermediate biosynthesis; chorismate biosynthesis; chorismate from D-erythrose 4-phosphate and phosphoenolpyruvate: step 5/7.</text>
</comment>
<evidence type="ECO:0000256" key="5">
    <source>
        <dbReference type="ARBA" id="ARBA00022840"/>
    </source>
</evidence>
<accession>A0ABW2K400</accession>
<comment type="similarity">
    <text evidence="7">Belongs to the shikimate kinase family.</text>
</comment>
<comment type="function">
    <text evidence="7">Catalyzes the specific phosphorylation of the 3-hydroxyl group of shikimic acid using ATP as a cosubstrate.</text>
</comment>
<dbReference type="SUPFAM" id="SSF52540">
    <property type="entry name" value="P-loop containing nucleoside triphosphate hydrolases"/>
    <property type="match status" value="1"/>
</dbReference>
<feature type="binding site" evidence="7">
    <location>
        <begin position="9"/>
        <end position="14"/>
    </location>
    <ligand>
        <name>ATP</name>
        <dbReference type="ChEBI" id="CHEBI:30616"/>
    </ligand>
</feature>
<reference evidence="9" key="1">
    <citation type="journal article" date="2019" name="Int. J. Syst. Evol. Microbiol.">
        <title>The Global Catalogue of Microorganisms (GCM) 10K type strain sequencing project: providing services to taxonomists for standard genome sequencing and annotation.</title>
        <authorList>
            <consortium name="The Broad Institute Genomics Platform"/>
            <consortium name="The Broad Institute Genome Sequencing Center for Infectious Disease"/>
            <person name="Wu L."/>
            <person name="Ma J."/>
        </authorList>
    </citation>
    <scope>NUCLEOTIDE SEQUENCE [LARGE SCALE GENOMIC DNA]</scope>
    <source>
        <strain evidence="9">CCUG 73951</strain>
    </source>
</reference>
<sequence>MIFLIGYMGSGKSTVAKQLSESIGFGYIEMDGEIEKREGRSIPQIFEEDGEKKFRQLETSLLQSLSGQIIVSTGGGVILSEENQKLLTRSTVVFLDASFETINKRLADDEDRPLWGANIEENKRRYETRLPIYKELATLVVSVDDKNPSTIADEIVSRLKL</sequence>
<dbReference type="InterPro" id="IPR027417">
    <property type="entry name" value="P-loop_NTPase"/>
</dbReference>
<evidence type="ECO:0000256" key="1">
    <source>
        <dbReference type="ARBA" id="ARBA00022605"/>
    </source>
</evidence>
<dbReference type="Gene3D" id="3.40.50.300">
    <property type="entry name" value="P-loop containing nucleotide triphosphate hydrolases"/>
    <property type="match status" value="1"/>
</dbReference>
<comment type="caution">
    <text evidence="7">Lacks conserved residue(s) required for the propagation of feature annotation.</text>
</comment>
<comment type="subcellular location">
    <subcellularLocation>
        <location evidence="7">Cytoplasm</location>
    </subcellularLocation>
</comment>
<dbReference type="Pfam" id="PF01202">
    <property type="entry name" value="SKI"/>
    <property type="match status" value="1"/>
</dbReference>
<keyword evidence="4 7" id="KW-0418">Kinase</keyword>
<organism evidence="8 9">
    <name type="scientific">Halobacillus campisalis</name>
    <dbReference type="NCBI Taxonomy" id="435909"/>
    <lineage>
        <taxon>Bacteria</taxon>
        <taxon>Bacillati</taxon>
        <taxon>Bacillota</taxon>
        <taxon>Bacilli</taxon>
        <taxon>Bacillales</taxon>
        <taxon>Bacillaceae</taxon>
        <taxon>Halobacillus</taxon>
    </lineage>
</organism>
<feature type="binding site" evidence="7">
    <location>
        <position position="75"/>
    </location>
    <ligand>
        <name>substrate</name>
    </ligand>
</feature>
<name>A0ABW2K400_9BACI</name>
<dbReference type="PANTHER" id="PTHR21087">
    <property type="entry name" value="SHIKIMATE KINASE"/>
    <property type="match status" value="1"/>
</dbReference>
<dbReference type="RefSeq" id="WP_289214443.1">
    <property type="nucleotide sequence ID" value="NZ_JAPVRC010000001.1"/>
</dbReference>
<protein>
    <recommendedName>
        <fullName evidence="7">Shikimate kinase</fullName>
        <shortName evidence="7">SK</shortName>
        <ecNumber evidence="7">2.7.1.71</ecNumber>
    </recommendedName>
</protein>
<keyword evidence="2 7" id="KW-0808">Transferase</keyword>
<evidence type="ECO:0000313" key="8">
    <source>
        <dbReference type="EMBL" id="MFC7320864.1"/>
    </source>
</evidence>
<dbReference type="InterPro" id="IPR000623">
    <property type="entry name" value="Shikimate_kinase/TSH1"/>
</dbReference>
<dbReference type="InterPro" id="IPR031322">
    <property type="entry name" value="Shikimate/glucono_kinase"/>
</dbReference>
<keyword evidence="9" id="KW-1185">Reference proteome</keyword>
<comment type="catalytic activity">
    <reaction evidence="7">
        <text>shikimate + ATP = 3-phosphoshikimate + ADP + H(+)</text>
        <dbReference type="Rhea" id="RHEA:13121"/>
        <dbReference type="ChEBI" id="CHEBI:15378"/>
        <dbReference type="ChEBI" id="CHEBI:30616"/>
        <dbReference type="ChEBI" id="CHEBI:36208"/>
        <dbReference type="ChEBI" id="CHEBI:145989"/>
        <dbReference type="ChEBI" id="CHEBI:456216"/>
        <dbReference type="EC" id="2.7.1.71"/>
    </reaction>
</comment>
<evidence type="ECO:0000256" key="6">
    <source>
        <dbReference type="ARBA" id="ARBA00023141"/>
    </source>
</evidence>
<evidence type="ECO:0000256" key="7">
    <source>
        <dbReference type="HAMAP-Rule" id="MF_00109"/>
    </source>
</evidence>
<keyword evidence="6 7" id="KW-0057">Aromatic amino acid biosynthesis</keyword>
<keyword evidence="1 7" id="KW-0028">Amino-acid biosynthesis</keyword>
<feature type="binding site" evidence="7">
    <location>
        <position position="31"/>
    </location>
    <ligand>
        <name>substrate</name>
    </ligand>
</feature>
<dbReference type="Proteomes" id="UP001596494">
    <property type="component" value="Unassembled WGS sequence"/>
</dbReference>
<comment type="subunit">
    <text evidence="7">Monomer.</text>
</comment>
<dbReference type="PANTHER" id="PTHR21087:SF16">
    <property type="entry name" value="SHIKIMATE KINASE 1, CHLOROPLASTIC"/>
    <property type="match status" value="1"/>
</dbReference>
<evidence type="ECO:0000313" key="9">
    <source>
        <dbReference type="Proteomes" id="UP001596494"/>
    </source>
</evidence>
<dbReference type="EC" id="2.7.1.71" evidence="7"/>
<comment type="caution">
    <text evidence="8">The sequence shown here is derived from an EMBL/GenBank/DDBJ whole genome shotgun (WGS) entry which is preliminary data.</text>
</comment>
<proteinExistence type="inferred from homology"/>
<dbReference type="EMBL" id="JBHTBY010000006">
    <property type="protein sequence ID" value="MFC7320864.1"/>
    <property type="molecule type" value="Genomic_DNA"/>
</dbReference>
<dbReference type="PRINTS" id="PR01100">
    <property type="entry name" value="SHIKIMTKNASE"/>
</dbReference>
<gene>
    <name evidence="7" type="primary">aroK</name>
    <name evidence="8" type="ORF">ACFQMN_08210</name>
</gene>
<feature type="binding site" evidence="7">
    <location>
        <position position="13"/>
    </location>
    <ligand>
        <name>Mg(2+)</name>
        <dbReference type="ChEBI" id="CHEBI:18420"/>
    </ligand>
</feature>
<keyword evidence="7" id="KW-0963">Cytoplasm</keyword>
<evidence type="ECO:0000256" key="3">
    <source>
        <dbReference type="ARBA" id="ARBA00022741"/>
    </source>
</evidence>
<dbReference type="GO" id="GO:0016301">
    <property type="term" value="F:kinase activity"/>
    <property type="evidence" value="ECO:0007669"/>
    <property type="project" value="UniProtKB-KW"/>
</dbReference>
<dbReference type="CDD" id="cd00464">
    <property type="entry name" value="SK"/>
    <property type="match status" value="1"/>
</dbReference>
<dbReference type="HAMAP" id="MF_00109">
    <property type="entry name" value="Shikimate_kinase"/>
    <property type="match status" value="1"/>
</dbReference>
<keyword evidence="7" id="KW-0479">Metal-binding</keyword>
<feature type="binding site" evidence="7">
    <location>
        <position position="129"/>
    </location>
    <ligand>
        <name>substrate</name>
    </ligand>
</feature>
<comment type="cofactor">
    <cofactor evidence="7">
        <name>Mg(2+)</name>
        <dbReference type="ChEBI" id="CHEBI:18420"/>
    </cofactor>
    <text evidence="7">Binds 1 Mg(2+) ion per subunit.</text>
</comment>
<feature type="binding site" evidence="7">
    <location>
        <position position="55"/>
    </location>
    <ligand>
        <name>substrate</name>
    </ligand>
</feature>